<dbReference type="Pfam" id="PF04101">
    <property type="entry name" value="Glyco_tran_28_C"/>
    <property type="match status" value="1"/>
</dbReference>
<protein>
    <submittedName>
        <fullName evidence="2">Glycosyltransferase family protein</fullName>
    </submittedName>
</protein>
<gene>
    <name evidence="2" type="ORF">ACFQFQ_17755</name>
</gene>
<dbReference type="SUPFAM" id="SSF53756">
    <property type="entry name" value="UDP-Glycosyltransferase/glycogen phosphorylase"/>
    <property type="match status" value="1"/>
</dbReference>
<dbReference type="PANTHER" id="PTHR21015:SF28">
    <property type="entry name" value="SLL1722 PROTEIN"/>
    <property type="match status" value="1"/>
</dbReference>
<evidence type="ECO:0000313" key="3">
    <source>
        <dbReference type="Proteomes" id="UP001596353"/>
    </source>
</evidence>
<sequence length="377" mass="40084">MKVMIVVTHLLGTGHLSRALTLARAFRQAGHRISLVSGGMPAPHLQDADIPLHQLPPVRSDGVDFNRLLDMQGDVVTDSALARRQAALLDHFHAEAPDVLITELFPFGRRILRKEFRALLSAARGSAGKPLICASIRDILAPPSKPRKAAFADEMIATYYDAVLVHSDAAITPLSLSWPVSEVLQPRLRYTGFVAPPPAPAHPQSAGAEEVIVSAGGGDVGAEIFAAALQAARRDPDRQWRLLLGGAKAAERGAQMDAPANVVIEPARPDFRQMLHHAAASVSMCGYNTALDVLQTGCRAVFIPFDAGSEVEQGIRAEALAKRPGIAVVRSADLTAETLLQALLEVTAGPRPAALHQGLDGAARTVEIVSEMKGARS</sequence>
<feature type="domain" description="Glycosyl transferase family 28 C-terminal" evidence="1">
    <location>
        <begin position="217"/>
        <end position="349"/>
    </location>
</feature>
<reference evidence="3" key="1">
    <citation type="journal article" date="2019" name="Int. J. Syst. Evol. Microbiol.">
        <title>The Global Catalogue of Microorganisms (GCM) 10K type strain sequencing project: providing services to taxonomists for standard genome sequencing and annotation.</title>
        <authorList>
            <consortium name="The Broad Institute Genomics Platform"/>
            <consortium name="The Broad Institute Genome Sequencing Center for Infectious Disease"/>
            <person name="Wu L."/>
            <person name="Ma J."/>
        </authorList>
    </citation>
    <scope>NUCLEOTIDE SEQUENCE [LARGE SCALE GENOMIC DNA]</scope>
    <source>
        <strain evidence="3">CCUG 66188</strain>
    </source>
</reference>
<comment type="caution">
    <text evidence="2">The sequence shown here is derived from an EMBL/GenBank/DDBJ whole genome shotgun (WGS) entry which is preliminary data.</text>
</comment>
<keyword evidence="3" id="KW-1185">Reference proteome</keyword>
<evidence type="ECO:0000313" key="2">
    <source>
        <dbReference type="EMBL" id="MFC6760906.1"/>
    </source>
</evidence>
<name>A0ABW2B6U0_9RHOB</name>
<evidence type="ECO:0000259" key="1">
    <source>
        <dbReference type="Pfam" id="PF04101"/>
    </source>
</evidence>
<dbReference type="EMBL" id="JBHSWG010000001">
    <property type="protein sequence ID" value="MFC6760906.1"/>
    <property type="molecule type" value="Genomic_DNA"/>
</dbReference>
<proteinExistence type="predicted"/>
<dbReference type="InterPro" id="IPR007235">
    <property type="entry name" value="Glyco_trans_28_C"/>
</dbReference>
<dbReference type="Proteomes" id="UP001596353">
    <property type="component" value="Unassembled WGS sequence"/>
</dbReference>
<dbReference type="Gene3D" id="3.40.50.2000">
    <property type="entry name" value="Glycogen Phosphorylase B"/>
    <property type="match status" value="2"/>
</dbReference>
<dbReference type="PANTHER" id="PTHR21015">
    <property type="entry name" value="UDP-N-ACETYLGLUCOSAMINE--N-ACETYLMURAMYL-(PENTAPEPTIDE) PYROPHOSPHORYL-UNDECAPRENOL N-ACETYLGLUCOSAMINE TRANSFERASE 1"/>
    <property type="match status" value="1"/>
</dbReference>
<accession>A0ABW2B6U0</accession>
<organism evidence="2 3">
    <name type="scientific">Sulfitobacter porphyrae</name>
    <dbReference type="NCBI Taxonomy" id="1246864"/>
    <lineage>
        <taxon>Bacteria</taxon>
        <taxon>Pseudomonadati</taxon>
        <taxon>Pseudomonadota</taxon>
        <taxon>Alphaproteobacteria</taxon>
        <taxon>Rhodobacterales</taxon>
        <taxon>Roseobacteraceae</taxon>
        <taxon>Sulfitobacter</taxon>
    </lineage>
</organism>